<name>A0A084IGG4_SALHC</name>
<organism evidence="1 2">
    <name type="scientific">Salinisphaera hydrothermalis (strain C41B8)</name>
    <dbReference type="NCBI Taxonomy" id="1304275"/>
    <lineage>
        <taxon>Bacteria</taxon>
        <taxon>Pseudomonadati</taxon>
        <taxon>Pseudomonadota</taxon>
        <taxon>Gammaproteobacteria</taxon>
        <taxon>Salinisphaerales</taxon>
        <taxon>Salinisphaeraceae</taxon>
        <taxon>Salinisphaera</taxon>
    </lineage>
</organism>
<evidence type="ECO:0000313" key="1">
    <source>
        <dbReference type="EMBL" id="KEZ75798.1"/>
    </source>
</evidence>
<dbReference type="AlphaFoldDB" id="A0A084IGG4"/>
<dbReference type="Proteomes" id="UP000028302">
    <property type="component" value="Unassembled WGS sequence"/>
</dbReference>
<reference evidence="1 2" key="1">
    <citation type="submission" date="2013-03" db="EMBL/GenBank/DDBJ databases">
        <title>Salinisphaera hydrothermalis C41B8 Genome Sequencing.</title>
        <authorList>
            <person name="Li C."/>
            <person name="Lai Q."/>
            <person name="Shao Z."/>
        </authorList>
    </citation>
    <scope>NUCLEOTIDE SEQUENCE [LARGE SCALE GENOMIC DNA]</scope>
    <source>
        <strain evidence="1 2">C41B8</strain>
    </source>
</reference>
<dbReference type="Pfam" id="PF02613">
    <property type="entry name" value="Nitrate_red_del"/>
    <property type="match status" value="1"/>
</dbReference>
<dbReference type="InterPro" id="IPR020945">
    <property type="entry name" value="DMSO/NO3_reduct_chaperone"/>
</dbReference>
<dbReference type="Gene3D" id="1.10.3480.10">
    <property type="entry name" value="TorD-like"/>
    <property type="match status" value="1"/>
</dbReference>
<gene>
    <name evidence="1" type="ORF">C41B8_18191</name>
</gene>
<accession>A0A084IGG4</accession>
<dbReference type="STRING" id="1304275.C41B8_18191"/>
<dbReference type="EMBL" id="APNK01000052">
    <property type="protein sequence ID" value="KEZ75798.1"/>
    <property type="molecule type" value="Genomic_DNA"/>
</dbReference>
<proteinExistence type="predicted"/>
<keyword evidence="2" id="KW-1185">Reference proteome</keyword>
<comment type="caution">
    <text evidence="1">The sequence shown here is derived from an EMBL/GenBank/DDBJ whole genome shotgun (WGS) entry which is preliminary data.</text>
</comment>
<dbReference type="OrthoDB" id="5181184at2"/>
<dbReference type="eggNOG" id="COG3381">
    <property type="taxonomic scope" value="Bacteria"/>
</dbReference>
<dbReference type="RefSeq" id="WP_037341504.1">
    <property type="nucleotide sequence ID" value="NZ_APNK01000052.1"/>
</dbReference>
<protein>
    <submittedName>
        <fullName evidence="1">Uncharacterized protein</fullName>
    </submittedName>
</protein>
<dbReference type="InterPro" id="IPR036411">
    <property type="entry name" value="TorD-like_sf"/>
</dbReference>
<sequence length="299" mass="31197">MSATASADLLRLLAAIAESPSSAHADYARALGLAAPATAADWQVAHTMAFIEQCPPFASTMLGEGGQIGGAAAARVADFRALLGAEVETAPPDVLPALLADYAELVERAASDARAAHARAAMLWEHLLSWVMPYLDAVNRSAPAPYDGWATLMRDVLLAETQAVAPPDLLPLQLRMAPPALDLAHAESVDAAVRALLVPAASGIVLTRVDLTRAVIALEAGLIQNSRAFALGQLVTQDAPATLDWLAAEARDQAIARMAEIESLGVVGQFWADRAHATAEALDDLARVASARRVSSGAH</sequence>
<dbReference type="SUPFAM" id="SSF89155">
    <property type="entry name" value="TorD-like"/>
    <property type="match status" value="1"/>
</dbReference>
<evidence type="ECO:0000313" key="2">
    <source>
        <dbReference type="Proteomes" id="UP000028302"/>
    </source>
</evidence>